<keyword evidence="3" id="KW-1185">Reference proteome</keyword>
<feature type="compositionally biased region" description="Basic residues" evidence="1">
    <location>
        <begin position="90"/>
        <end position="104"/>
    </location>
</feature>
<organism evidence="2 3">
    <name type="scientific">Prorocentrum cordatum</name>
    <dbReference type="NCBI Taxonomy" id="2364126"/>
    <lineage>
        <taxon>Eukaryota</taxon>
        <taxon>Sar</taxon>
        <taxon>Alveolata</taxon>
        <taxon>Dinophyceae</taxon>
        <taxon>Prorocentrales</taxon>
        <taxon>Prorocentraceae</taxon>
        <taxon>Prorocentrum</taxon>
    </lineage>
</organism>
<feature type="compositionally biased region" description="Basic and acidic residues" evidence="1">
    <location>
        <begin position="1"/>
        <end position="18"/>
    </location>
</feature>
<feature type="region of interest" description="Disordered" evidence="1">
    <location>
        <begin position="1"/>
        <end position="57"/>
    </location>
</feature>
<comment type="caution">
    <text evidence="2">The sequence shown here is derived from an EMBL/GenBank/DDBJ whole genome shotgun (WGS) entry which is preliminary data.</text>
</comment>
<protein>
    <submittedName>
        <fullName evidence="2">Uncharacterized protein</fullName>
    </submittedName>
</protein>
<evidence type="ECO:0000256" key="1">
    <source>
        <dbReference type="SAM" id="MobiDB-lite"/>
    </source>
</evidence>
<dbReference type="EMBL" id="CAUYUJ010015120">
    <property type="protein sequence ID" value="CAK0850112.1"/>
    <property type="molecule type" value="Genomic_DNA"/>
</dbReference>
<reference evidence="2" key="1">
    <citation type="submission" date="2023-10" db="EMBL/GenBank/DDBJ databases">
        <authorList>
            <person name="Chen Y."/>
            <person name="Shah S."/>
            <person name="Dougan E. K."/>
            <person name="Thang M."/>
            <person name="Chan C."/>
        </authorList>
    </citation>
    <scope>NUCLEOTIDE SEQUENCE [LARGE SCALE GENOMIC DNA]</scope>
</reference>
<proteinExistence type="predicted"/>
<sequence>MNFAKQKDKYATDSKGKANDNSSSTNDRGGWKNDSKNDSWSKSSDWSKSKSDSGDSYSYNNRGAQGWCLDSPERAQAFIVASGALKLACRGRARSSGRRRRRRQSSSGMLVLDDPVVYTPGDV</sequence>
<feature type="region of interest" description="Disordered" evidence="1">
    <location>
        <begin position="90"/>
        <end position="123"/>
    </location>
</feature>
<feature type="compositionally biased region" description="Basic and acidic residues" evidence="1">
    <location>
        <begin position="29"/>
        <end position="53"/>
    </location>
</feature>
<evidence type="ECO:0000313" key="2">
    <source>
        <dbReference type="EMBL" id="CAK0850112.1"/>
    </source>
</evidence>
<gene>
    <name evidence="2" type="ORF">PCOR1329_LOCUS42622</name>
</gene>
<dbReference type="Proteomes" id="UP001189429">
    <property type="component" value="Unassembled WGS sequence"/>
</dbReference>
<accession>A0ABN9TY08</accession>
<evidence type="ECO:0000313" key="3">
    <source>
        <dbReference type="Proteomes" id="UP001189429"/>
    </source>
</evidence>
<name>A0ABN9TY08_9DINO</name>